<dbReference type="PANTHER" id="PTHR30093:SF44">
    <property type="entry name" value="TYPE II SECRETION SYSTEM CORE PROTEIN G"/>
    <property type="match status" value="1"/>
</dbReference>
<evidence type="ECO:0000256" key="5">
    <source>
        <dbReference type="ARBA" id="ARBA00023136"/>
    </source>
</evidence>
<dbReference type="InterPro" id="IPR000983">
    <property type="entry name" value="Bac_GSPG_pilin"/>
</dbReference>
<evidence type="ECO:0000256" key="1">
    <source>
        <dbReference type="ARBA" id="ARBA00004167"/>
    </source>
</evidence>
<organism evidence="7 8">
    <name type="scientific">Desulforamulus putei DSM 12395</name>
    <dbReference type="NCBI Taxonomy" id="1121429"/>
    <lineage>
        <taxon>Bacteria</taxon>
        <taxon>Bacillati</taxon>
        <taxon>Bacillota</taxon>
        <taxon>Clostridia</taxon>
        <taxon>Eubacteriales</taxon>
        <taxon>Peptococcaceae</taxon>
        <taxon>Desulforamulus</taxon>
    </lineage>
</organism>
<proteinExistence type="predicted"/>
<sequence>MFQKLCALLKNRRGFTLVELMVVVVIIGILVAIAVPVYNSTQQTAKDNADKANIRTLQGAAAQYMAETSDTDFKWPEEDTWKKYLAEWPKDPKNQGKTYKVTVTNGVITVEGNQ</sequence>
<keyword evidence="3 6" id="KW-0812">Transmembrane</keyword>
<reference evidence="8" key="1">
    <citation type="submission" date="2016-11" db="EMBL/GenBank/DDBJ databases">
        <authorList>
            <person name="Varghese N."/>
            <person name="Submissions S."/>
        </authorList>
    </citation>
    <scope>NUCLEOTIDE SEQUENCE [LARGE SCALE GENOMIC DNA]</scope>
    <source>
        <strain evidence="8">DSM 12395</strain>
    </source>
</reference>
<gene>
    <name evidence="7" type="ORF">SAMN02745133_00789</name>
</gene>
<dbReference type="AlphaFoldDB" id="A0A1M4UX87"/>
<dbReference type="PANTHER" id="PTHR30093">
    <property type="entry name" value="GENERAL SECRETION PATHWAY PROTEIN G"/>
    <property type="match status" value="1"/>
</dbReference>
<accession>A0A1M4UX87</accession>
<dbReference type="Pfam" id="PF07963">
    <property type="entry name" value="N_methyl"/>
    <property type="match status" value="1"/>
</dbReference>
<dbReference type="InterPro" id="IPR012902">
    <property type="entry name" value="N_methyl_site"/>
</dbReference>
<dbReference type="GO" id="GO:0016020">
    <property type="term" value="C:membrane"/>
    <property type="evidence" value="ECO:0007669"/>
    <property type="project" value="UniProtKB-SubCell"/>
</dbReference>
<dbReference type="NCBIfam" id="TIGR02532">
    <property type="entry name" value="IV_pilin_GFxxxE"/>
    <property type="match status" value="1"/>
</dbReference>
<dbReference type="STRING" id="1121429.SAMN02745133_00789"/>
<dbReference type="InterPro" id="IPR045584">
    <property type="entry name" value="Pilin-like"/>
</dbReference>
<dbReference type="PRINTS" id="PR00813">
    <property type="entry name" value="BCTERIALGSPG"/>
</dbReference>
<dbReference type="GO" id="GO:0015628">
    <property type="term" value="P:protein secretion by the type II secretion system"/>
    <property type="evidence" value="ECO:0007669"/>
    <property type="project" value="InterPro"/>
</dbReference>
<dbReference type="GO" id="GO:0015627">
    <property type="term" value="C:type II protein secretion system complex"/>
    <property type="evidence" value="ECO:0007669"/>
    <property type="project" value="InterPro"/>
</dbReference>
<keyword evidence="2" id="KW-0488">Methylation</keyword>
<dbReference type="PROSITE" id="PS00409">
    <property type="entry name" value="PROKAR_NTER_METHYL"/>
    <property type="match status" value="1"/>
</dbReference>
<protein>
    <submittedName>
        <fullName evidence="7">Type IV pilus assembly protein PilA</fullName>
    </submittedName>
</protein>
<dbReference type="SUPFAM" id="SSF54523">
    <property type="entry name" value="Pili subunits"/>
    <property type="match status" value="1"/>
</dbReference>
<feature type="transmembrane region" description="Helical" evidence="6">
    <location>
        <begin position="20"/>
        <end position="38"/>
    </location>
</feature>
<evidence type="ECO:0000256" key="4">
    <source>
        <dbReference type="ARBA" id="ARBA00022989"/>
    </source>
</evidence>
<keyword evidence="5 6" id="KW-0472">Membrane</keyword>
<comment type="subcellular location">
    <subcellularLocation>
        <location evidence="1">Membrane</location>
        <topology evidence="1">Single-pass membrane protein</topology>
    </subcellularLocation>
</comment>
<keyword evidence="8" id="KW-1185">Reference proteome</keyword>
<dbReference type="OrthoDB" id="1707789at2"/>
<evidence type="ECO:0000256" key="6">
    <source>
        <dbReference type="SAM" id="Phobius"/>
    </source>
</evidence>
<evidence type="ECO:0000256" key="2">
    <source>
        <dbReference type="ARBA" id="ARBA00022481"/>
    </source>
</evidence>
<keyword evidence="4 6" id="KW-1133">Transmembrane helix</keyword>
<dbReference type="Gene3D" id="3.30.700.10">
    <property type="entry name" value="Glycoprotein, Type 4 Pilin"/>
    <property type="match status" value="1"/>
</dbReference>
<name>A0A1M4UX87_9FIRM</name>
<evidence type="ECO:0000313" key="7">
    <source>
        <dbReference type="EMBL" id="SHE61334.1"/>
    </source>
</evidence>
<evidence type="ECO:0000256" key="3">
    <source>
        <dbReference type="ARBA" id="ARBA00022692"/>
    </source>
</evidence>
<evidence type="ECO:0000313" key="8">
    <source>
        <dbReference type="Proteomes" id="UP000184148"/>
    </source>
</evidence>
<dbReference type="RefSeq" id="WP_073236027.1">
    <property type="nucleotide sequence ID" value="NZ_FQUY01000003.1"/>
</dbReference>
<dbReference type="Proteomes" id="UP000184148">
    <property type="component" value="Unassembled WGS sequence"/>
</dbReference>
<dbReference type="EMBL" id="FQUY01000003">
    <property type="protein sequence ID" value="SHE61334.1"/>
    <property type="molecule type" value="Genomic_DNA"/>
</dbReference>